<reference evidence="3" key="2">
    <citation type="submission" date="2025-08" db="UniProtKB">
        <authorList>
            <consortium name="RefSeq"/>
        </authorList>
    </citation>
    <scope>IDENTIFICATION</scope>
    <source>
        <tissue evidence="3">Leaf</tissue>
    </source>
</reference>
<proteinExistence type="predicted"/>
<dbReference type="GeneID" id="109725144"/>
<reference evidence="2" key="1">
    <citation type="journal article" date="2015" name="Nat. Genet.">
        <title>The pineapple genome and the evolution of CAM photosynthesis.</title>
        <authorList>
            <person name="Ming R."/>
            <person name="VanBuren R."/>
            <person name="Wai C.M."/>
            <person name="Tang H."/>
            <person name="Schatz M.C."/>
            <person name="Bowers J.E."/>
            <person name="Lyons E."/>
            <person name="Wang M.L."/>
            <person name="Chen J."/>
            <person name="Biggers E."/>
            <person name="Zhang J."/>
            <person name="Huang L."/>
            <person name="Zhang L."/>
            <person name="Miao W."/>
            <person name="Zhang J."/>
            <person name="Ye Z."/>
            <person name="Miao C."/>
            <person name="Lin Z."/>
            <person name="Wang H."/>
            <person name="Zhou H."/>
            <person name="Yim W.C."/>
            <person name="Priest H.D."/>
            <person name="Zheng C."/>
            <person name="Woodhouse M."/>
            <person name="Edger P.P."/>
            <person name="Guyot R."/>
            <person name="Guo H.B."/>
            <person name="Guo H."/>
            <person name="Zheng G."/>
            <person name="Singh R."/>
            <person name="Sharma A."/>
            <person name="Min X."/>
            <person name="Zheng Y."/>
            <person name="Lee H."/>
            <person name="Gurtowski J."/>
            <person name="Sedlazeck F.J."/>
            <person name="Harkess A."/>
            <person name="McKain M.R."/>
            <person name="Liao Z."/>
            <person name="Fang J."/>
            <person name="Liu J."/>
            <person name="Zhang X."/>
            <person name="Zhang Q."/>
            <person name="Hu W."/>
            <person name="Qin Y."/>
            <person name="Wang K."/>
            <person name="Chen L.Y."/>
            <person name="Shirley N."/>
            <person name="Lin Y.R."/>
            <person name="Liu L.Y."/>
            <person name="Hernandez A.G."/>
            <person name="Wright C.L."/>
            <person name="Bulone V."/>
            <person name="Tuskan G.A."/>
            <person name="Heath K."/>
            <person name="Zee F."/>
            <person name="Moore P.H."/>
            <person name="Sunkar R."/>
            <person name="Leebens-Mack J.H."/>
            <person name="Mockler T."/>
            <person name="Bennetzen J.L."/>
            <person name="Freeling M."/>
            <person name="Sankoff D."/>
            <person name="Paterson A.H."/>
            <person name="Zhu X."/>
            <person name="Yang X."/>
            <person name="Smith J.A."/>
            <person name="Cushman J.C."/>
            <person name="Paull R.E."/>
            <person name="Yu Q."/>
        </authorList>
    </citation>
    <scope>NUCLEOTIDE SEQUENCE [LARGE SCALE GENOMIC DNA]</scope>
    <source>
        <strain evidence="2">cv. F153</strain>
    </source>
</reference>
<feature type="chain" id="PRO_5028101786" evidence="1">
    <location>
        <begin position="20"/>
        <end position="106"/>
    </location>
</feature>
<gene>
    <name evidence="3" type="primary">LOC109725144</name>
</gene>
<feature type="signal peptide" evidence="1">
    <location>
        <begin position="1"/>
        <end position="19"/>
    </location>
</feature>
<evidence type="ECO:0000313" key="3">
    <source>
        <dbReference type="RefSeq" id="XP_020109818.1"/>
    </source>
</evidence>
<sequence>MFGKFILPCIAAMFRLVAARANRLANWSVRLWFETQLAVALRVEFYVCGGHHGADLLLLPNHCSSPVFSVHAFPARRLVSETRSFSLIKLFLCQISILPARSKHEC</sequence>
<dbReference type="RefSeq" id="XP_020109818.1">
    <property type="nucleotide sequence ID" value="XM_020254229.1"/>
</dbReference>
<organism evidence="2 3">
    <name type="scientific">Ananas comosus</name>
    <name type="common">Pineapple</name>
    <name type="synonym">Ananas ananas</name>
    <dbReference type="NCBI Taxonomy" id="4615"/>
    <lineage>
        <taxon>Eukaryota</taxon>
        <taxon>Viridiplantae</taxon>
        <taxon>Streptophyta</taxon>
        <taxon>Embryophyta</taxon>
        <taxon>Tracheophyta</taxon>
        <taxon>Spermatophyta</taxon>
        <taxon>Magnoliopsida</taxon>
        <taxon>Liliopsida</taxon>
        <taxon>Poales</taxon>
        <taxon>Bromeliaceae</taxon>
        <taxon>Bromelioideae</taxon>
        <taxon>Ananas</taxon>
    </lineage>
</organism>
<keyword evidence="1" id="KW-0732">Signal</keyword>
<evidence type="ECO:0000256" key="1">
    <source>
        <dbReference type="SAM" id="SignalP"/>
    </source>
</evidence>
<dbReference type="AlphaFoldDB" id="A0A6P5GVE3"/>
<accession>A0A6P5GVE3</accession>
<evidence type="ECO:0000313" key="2">
    <source>
        <dbReference type="Proteomes" id="UP000515123"/>
    </source>
</evidence>
<dbReference type="Proteomes" id="UP000515123">
    <property type="component" value="Linkage group 19"/>
</dbReference>
<keyword evidence="2" id="KW-1185">Reference proteome</keyword>
<protein>
    <submittedName>
        <fullName evidence="3">Uncharacterized protein LOC109725144</fullName>
    </submittedName>
</protein>
<name>A0A6P5GVE3_ANACO</name>